<accession>A0ABR2WBK8</accession>
<gene>
    <name evidence="3" type="ORF">K7432_000228</name>
</gene>
<reference evidence="3 4" key="1">
    <citation type="submission" date="2023-04" db="EMBL/GenBank/DDBJ databases">
        <title>Genome of Basidiobolus ranarum AG-B5.</title>
        <authorList>
            <person name="Stajich J.E."/>
            <person name="Carter-House D."/>
            <person name="Gryganskyi A."/>
        </authorList>
    </citation>
    <scope>NUCLEOTIDE SEQUENCE [LARGE SCALE GENOMIC DNA]</scope>
    <source>
        <strain evidence="3 4">AG-B5</strain>
    </source>
</reference>
<name>A0ABR2WBK8_9FUNG</name>
<dbReference type="InterPro" id="IPR004279">
    <property type="entry name" value="Perilipin"/>
</dbReference>
<evidence type="ECO:0000313" key="3">
    <source>
        <dbReference type="EMBL" id="KAK9729547.1"/>
    </source>
</evidence>
<proteinExistence type="inferred from homology"/>
<evidence type="ECO:0000313" key="4">
    <source>
        <dbReference type="Proteomes" id="UP001479436"/>
    </source>
</evidence>
<dbReference type="EMBL" id="JASJQH010006879">
    <property type="protein sequence ID" value="KAK9729547.1"/>
    <property type="molecule type" value="Genomic_DNA"/>
</dbReference>
<protein>
    <submittedName>
        <fullName evidence="3">Uncharacterized protein</fullName>
    </submittedName>
</protein>
<comment type="caution">
    <text evidence="3">The sequence shown here is derived from an EMBL/GenBank/DDBJ whole genome shotgun (WGS) entry which is preliminary data.</text>
</comment>
<comment type="similarity">
    <text evidence="1">Belongs to the perilipin family.</text>
</comment>
<dbReference type="Proteomes" id="UP001479436">
    <property type="component" value="Unassembled WGS sequence"/>
</dbReference>
<organism evidence="3 4">
    <name type="scientific">Basidiobolus ranarum</name>
    <dbReference type="NCBI Taxonomy" id="34480"/>
    <lineage>
        <taxon>Eukaryota</taxon>
        <taxon>Fungi</taxon>
        <taxon>Fungi incertae sedis</taxon>
        <taxon>Zoopagomycota</taxon>
        <taxon>Entomophthoromycotina</taxon>
        <taxon>Basidiobolomycetes</taxon>
        <taxon>Basidiobolales</taxon>
        <taxon>Basidiobolaceae</taxon>
        <taxon>Basidiobolus</taxon>
    </lineage>
</organism>
<keyword evidence="4" id="KW-1185">Reference proteome</keyword>
<feature type="compositionally biased region" description="Polar residues" evidence="2">
    <location>
        <begin position="1"/>
        <end position="27"/>
    </location>
</feature>
<sequence length="187" mass="20644">MSQESNQFSVLSENTDAPDQTVQTVETIDTAEEVEKQEPQVQEAEKVEEKTEEQPTPEEESNTASLEVVSRICGIPLVQDSINAVKSFVEGSESRYVHLVADTAGSAMHTVAGLIQPVQTRFHSQIEQADQLGCRSLDYIENKVPIIKRPTNELVQTCRTTVEPYIEGVTSSAQNLVQNVRSIVQGK</sequence>
<feature type="compositionally biased region" description="Basic and acidic residues" evidence="2">
    <location>
        <begin position="33"/>
        <end position="53"/>
    </location>
</feature>
<feature type="region of interest" description="Disordered" evidence="2">
    <location>
        <begin position="1"/>
        <end position="65"/>
    </location>
</feature>
<evidence type="ECO:0000256" key="1">
    <source>
        <dbReference type="ARBA" id="ARBA00006311"/>
    </source>
</evidence>
<dbReference type="Pfam" id="PF03036">
    <property type="entry name" value="Perilipin"/>
    <property type="match status" value="1"/>
</dbReference>
<dbReference type="PANTHER" id="PTHR14024:SF49">
    <property type="entry name" value="LIPID STORAGE DROPLETS SURFACE-BINDING PROTEIN 1"/>
    <property type="match status" value="1"/>
</dbReference>
<dbReference type="PANTHER" id="PTHR14024">
    <property type="entry name" value="PERILIPIN"/>
    <property type="match status" value="1"/>
</dbReference>
<evidence type="ECO:0000256" key="2">
    <source>
        <dbReference type="SAM" id="MobiDB-lite"/>
    </source>
</evidence>